<accession>A0A0A0JSY5</accession>
<protein>
    <recommendedName>
        <fullName evidence="1">AB hydrolase-1 domain-containing protein</fullName>
    </recommendedName>
</protein>
<dbReference type="Gene3D" id="3.40.50.1820">
    <property type="entry name" value="alpha/beta hydrolase"/>
    <property type="match status" value="1"/>
</dbReference>
<dbReference type="Pfam" id="PF12697">
    <property type="entry name" value="Abhydrolase_6"/>
    <property type="match status" value="1"/>
</dbReference>
<sequence>MTEVPAPIALLALPGLGLGPESWRPTLGYLTGGGTAYVRVSPGYGEPAPDGQDLSPRALAAGILARVPATAPRFLVLGHSAGSQVAAHVAALDPSRVAGLVLVGPSTDVRAATWPRLVKRWLPTSWREPKRQVPTLVRQYARSTLPAMVRSIEAARQDSILETLRPVTVPVLVIRGPHDHISPADWAVAVAAEGGPGSRAVTLSAGAHMVPFTHGRLVAAAVSDFLSDLDALT</sequence>
<dbReference type="InterPro" id="IPR000073">
    <property type="entry name" value="AB_hydrolase_1"/>
</dbReference>
<evidence type="ECO:0000313" key="3">
    <source>
        <dbReference type="Proteomes" id="UP000030013"/>
    </source>
</evidence>
<dbReference type="GO" id="GO:0016020">
    <property type="term" value="C:membrane"/>
    <property type="evidence" value="ECO:0007669"/>
    <property type="project" value="TreeGrafter"/>
</dbReference>
<keyword evidence="3" id="KW-1185">Reference proteome</keyword>
<name>A0A0A0JSY5_9MICO</name>
<dbReference type="EMBL" id="AVPL01000046">
    <property type="protein sequence ID" value="KGN40283.1"/>
    <property type="molecule type" value="Genomic_DNA"/>
</dbReference>
<comment type="caution">
    <text evidence="2">The sequence shown here is derived from an EMBL/GenBank/DDBJ whole genome shotgun (WGS) entry which is preliminary data.</text>
</comment>
<dbReference type="STRING" id="1385519.N801_14995"/>
<gene>
    <name evidence="2" type="ORF">N801_14995</name>
</gene>
<dbReference type="GO" id="GO:0047372">
    <property type="term" value="F:monoacylglycerol lipase activity"/>
    <property type="evidence" value="ECO:0007669"/>
    <property type="project" value="TreeGrafter"/>
</dbReference>
<feature type="domain" description="AB hydrolase-1" evidence="1">
    <location>
        <begin position="11"/>
        <end position="221"/>
    </location>
</feature>
<dbReference type="PANTHER" id="PTHR43798:SF5">
    <property type="entry name" value="MONOACYLGLYCEROL LIPASE ABHD6"/>
    <property type="match status" value="1"/>
</dbReference>
<dbReference type="eggNOG" id="COG0596">
    <property type="taxonomic scope" value="Bacteria"/>
</dbReference>
<dbReference type="InterPro" id="IPR050266">
    <property type="entry name" value="AB_hydrolase_sf"/>
</dbReference>
<evidence type="ECO:0000313" key="2">
    <source>
        <dbReference type="EMBL" id="KGN40283.1"/>
    </source>
</evidence>
<dbReference type="InterPro" id="IPR029058">
    <property type="entry name" value="AB_hydrolase_fold"/>
</dbReference>
<dbReference type="SUPFAM" id="SSF53474">
    <property type="entry name" value="alpha/beta-Hydrolases"/>
    <property type="match status" value="1"/>
</dbReference>
<evidence type="ECO:0000259" key="1">
    <source>
        <dbReference type="Pfam" id="PF12697"/>
    </source>
</evidence>
<dbReference type="GO" id="GO:0046464">
    <property type="term" value="P:acylglycerol catabolic process"/>
    <property type="evidence" value="ECO:0007669"/>
    <property type="project" value="TreeGrafter"/>
</dbReference>
<dbReference type="Proteomes" id="UP000030013">
    <property type="component" value="Unassembled WGS sequence"/>
</dbReference>
<dbReference type="PANTHER" id="PTHR43798">
    <property type="entry name" value="MONOACYLGLYCEROL LIPASE"/>
    <property type="match status" value="1"/>
</dbReference>
<dbReference type="AlphaFoldDB" id="A0A0A0JSY5"/>
<reference evidence="2 3" key="1">
    <citation type="submission" date="2013-08" db="EMBL/GenBank/DDBJ databases">
        <title>The genome sequence of Knoellia aerolata.</title>
        <authorList>
            <person name="Zhu W."/>
            <person name="Wang G."/>
        </authorList>
    </citation>
    <scope>NUCLEOTIDE SEQUENCE [LARGE SCALE GENOMIC DNA]</scope>
    <source>
        <strain evidence="2 3">DSM 18566</strain>
    </source>
</reference>
<organism evidence="2 3">
    <name type="scientific">Knoellia aerolata DSM 18566</name>
    <dbReference type="NCBI Taxonomy" id="1385519"/>
    <lineage>
        <taxon>Bacteria</taxon>
        <taxon>Bacillati</taxon>
        <taxon>Actinomycetota</taxon>
        <taxon>Actinomycetes</taxon>
        <taxon>Micrococcales</taxon>
        <taxon>Intrasporangiaceae</taxon>
        <taxon>Knoellia</taxon>
    </lineage>
</organism>
<proteinExistence type="predicted"/>